<dbReference type="AlphaFoldDB" id="A0A026WPH8"/>
<keyword evidence="2" id="KW-1185">Reference proteome</keyword>
<reference evidence="1 2" key="1">
    <citation type="journal article" date="2014" name="Curr. Biol.">
        <title>The genome of the clonal raider ant Cerapachys biroi.</title>
        <authorList>
            <person name="Oxley P.R."/>
            <person name="Ji L."/>
            <person name="Fetter-Pruneda I."/>
            <person name="McKenzie S.K."/>
            <person name="Li C."/>
            <person name="Hu H."/>
            <person name="Zhang G."/>
            <person name="Kronauer D.J."/>
        </authorList>
    </citation>
    <scope>NUCLEOTIDE SEQUENCE [LARGE SCALE GENOMIC DNA]</scope>
</reference>
<dbReference type="Proteomes" id="UP000053097">
    <property type="component" value="Unassembled WGS sequence"/>
</dbReference>
<sequence>MRGGAGDGPSMVTVPASASLNSEYNEIFDSRERIARPRERCHDISMMLSQPNYRCGLYHRGSHAPVTIDRVRLSI</sequence>
<dbReference type="EMBL" id="KK107139">
    <property type="protein sequence ID" value="EZA57878.1"/>
    <property type="molecule type" value="Genomic_DNA"/>
</dbReference>
<organism evidence="1 2">
    <name type="scientific">Ooceraea biroi</name>
    <name type="common">Clonal raider ant</name>
    <name type="synonym">Cerapachys biroi</name>
    <dbReference type="NCBI Taxonomy" id="2015173"/>
    <lineage>
        <taxon>Eukaryota</taxon>
        <taxon>Metazoa</taxon>
        <taxon>Ecdysozoa</taxon>
        <taxon>Arthropoda</taxon>
        <taxon>Hexapoda</taxon>
        <taxon>Insecta</taxon>
        <taxon>Pterygota</taxon>
        <taxon>Neoptera</taxon>
        <taxon>Endopterygota</taxon>
        <taxon>Hymenoptera</taxon>
        <taxon>Apocrita</taxon>
        <taxon>Aculeata</taxon>
        <taxon>Formicoidea</taxon>
        <taxon>Formicidae</taxon>
        <taxon>Dorylinae</taxon>
        <taxon>Ooceraea</taxon>
    </lineage>
</organism>
<evidence type="ECO:0000313" key="1">
    <source>
        <dbReference type="EMBL" id="EZA57878.1"/>
    </source>
</evidence>
<name>A0A026WPH8_OOCBI</name>
<accession>A0A026WPH8</accession>
<gene>
    <name evidence="1" type="ORF">X777_00980</name>
</gene>
<proteinExistence type="predicted"/>
<evidence type="ECO:0000313" key="2">
    <source>
        <dbReference type="Proteomes" id="UP000053097"/>
    </source>
</evidence>
<protein>
    <submittedName>
        <fullName evidence="1">Uncharacterized protein</fullName>
    </submittedName>
</protein>